<evidence type="ECO:0000256" key="1">
    <source>
        <dbReference type="ARBA" id="ARBA00004370"/>
    </source>
</evidence>
<feature type="domain" description="Bacterial surface antigen (D15)" evidence="3">
    <location>
        <begin position="4"/>
        <end position="178"/>
    </location>
</feature>
<evidence type="ECO:0000313" key="4">
    <source>
        <dbReference type="EMBL" id="SVD01509.1"/>
    </source>
</evidence>
<protein>
    <recommendedName>
        <fullName evidence="3">Bacterial surface antigen (D15) domain-containing protein</fullName>
    </recommendedName>
</protein>
<evidence type="ECO:0000259" key="3">
    <source>
        <dbReference type="Pfam" id="PF01103"/>
    </source>
</evidence>
<keyword evidence="2" id="KW-0472">Membrane</keyword>
<dbReference type="GO" id="GO:0019867">
    <property type="term" value="C:outer membrane"/>
    <property type="evidence" value="ECO:0007669"/>
    <property type="project" value="InterPro"/>
</dbReference>
<sequence>IKSEIYTPLFSGTSISFKGNVAYTANPFNSRGVPFNERFFPGGISFDGMLRGYGNNSVGPYNSSTRSDGSIATTRIGGRSMLIFTLEYQVPVVDQRKSTSPVYGVAFVEAGNAWNKIAETSFSLKDLKKSAGLGIRVVMPMVGIMGFDFGYGFNAPSDPLQQQTQSRSGWHTHFQLGQMF</sequence>
<accession>A0A382RV07</accession>
<organism evidence="4">
    <name type="scientific">marine metagenome</name>
    <dbReference type="NCBI Taxonomy" id="408172"/>
    <lineage>
        <taxon>unclassified sequences</taxon>
        <taxon>metagenomes</taxon>
        <taxon>ecological metagenomes</taxon>
    </lineage>
</organism>
<proteinExistence type="predicted"/>
<dbReference type="AlphaFoldDB" id="A0A382RV07"/>
<gene>
    <name evidence="4" type="ORF">METZ01_LOCUS354363</name>
</gene>
<name>A0A382RV07_9ZZZZ</name>
<reference evidence="4" key="1">
    <citation type="submission" date="2018-05" db="EMBL/GenBank/DDBJ databases">
        <authorList>
            <person name="Lanie J.A."/>
            <person name="Ng W.-L."/>
            <person name="Kazmierczak K.M."/>
            <person name="Andrzejewski T.M."/>
            <person name="Davidsen T.M."/>
            <person name="Wayne K.J."/>
            <person name="Tettelin H."/>
            <person name="Glass J.I."/>
            <person name="Rusch D."/>
            <person name="Podicherti R."/>
            <person name="Tsui H.-C.T."/>
            <person name="Winkler M.E."/>
        </authorList>
    </citation>
    <scope>NUCLEOTIDE SEQUENCE</scope>
</reference>
<feature type="non-terminal residue" evidence="4">
    <location>
        <position position="1"/>
    </location>
</feature>
<evidence type="ECO:0000256" key="2">
    <source>
        <dbReference type="ARBA" id="ARBA00023136"/>
    </source>
</evidence>
<dbReference type="Gene3D" id="2.40.160.50">
    <property type="entry name" value="membrane protein fhac: a member of the omp85/tpsb transporter family"/>
    <property type="match status" value="1"/>
</dbReference>
<dbReference type="Pfam" id="PF01103">
    <property type="entry name" value="Omp85"/>
    <property type="match status" value="1"/>
</dbReference>
<dbReference type="EMBL" id="UINC01124393">
    <property type="protein sequence ID" value="SVD01509.1"/>
    <property type="molecule type" value="Genomic_DNA"/>
</dbReference>
<dbReference type="InterPro" id="IPR000184">
    <property type="entry name" value="Bac_surfAg_D15"/>
</dbReference>
<comment type="subcellular location">
    <subcellularLocation>
        <location evidence="1">Membrane</location>
    </subcellularLocation>
</comment>